<dbReference type="Gene3D" id="4.10.860.10">
    <property type="entry name" value="UVR domain"/>
    <property type="match status" value="1"/>
</dbReference>
<dbReference type="Pfam" id="PF08459">
    <property type="entry name" value="UvrC_RNaseH_dom"/>
    <property type="match status" value="1"/>
</dbReference>
<gene>
    <name evidence="4" type="ORF">A2401_01775</name>
</gene>
<dbReference type="InterPro" id="IPR035901">
    <property type="entry name" value="GIY-YIG_endonuc_sf"/>
</dbReference>
<dbReference type="PROSITE" id="PS50164">
    <property type="entry name" value="GIY_YIG"/>
    <property type="match status" value="1"/>
</dbReference>
<dbReference type="GO" id="GO:0006289">
    <property type="term" value="P:nucleotide-excision repair"/>
    <property type="evidence" value="ECO:0007669"/>
    <property type="project" value="InterPro"/>
</dbReference>
<evidence type="ECO:0000259" key="2">
    <source>
        <dbReference type="PROSITE" id="PS50164"/>
    </source>
</evidence>
<dbReference type="Proteomes" id="UP000177751">
    <property type="component" value="Unassembled WGS sequence"/>
</dbReference>
<dbReference type="SUPFAM" id="SSF82771">
    <property type="entry name" value="GIY-YIG endonuclease"/>
    <property type="match status" value="1"/>
</dbReference>
<dbReference type="Gene3D" id="3.40.1440.10">
    <property type="entry name" value="GIY-YIG endonuclease"/>
    <property type="match status" value="1"/>
</dbReference>
<evidence type="ECO:0000313" key="5">
    <source>
        <dbReference type="Proteomes" id="UP000177751"/>
    </source>
</evidence>
<dbReference type="STRING" id="1802229.A2401_01775"/>
<dbReference type="PANTHER" id="PTHR30562">
    <property type="entry name" value="UVRC/OXIDOREDUCTASE"/>
    <property type="match status" value="1"/>
</dbReference>
<sequence length="436" mass="50869">MDRFKFIKGKDFNELPKTPGVYAFFVKNLKFKIKNLKLECIYIGKAINIQNRVKNHFFQPSYRDNLFISKVEKIGYFETNSEIEALVLEANLIKKHQPKFNVIWKDDKNYFYVAFVKNNLGTPYVFITHQPKLHPKPYTLNPVYIGPFVEGTALKKTLRFLRKVFPYYSAKNHPKTKCTYCHLDLCPGPEPDLKEYKKNIKKLILILQGKRSAVLNSLKKEMKKLSKKNKFEKAGETRDKIYNLQQVMSHTHVIDQQNTGVSENRAIAYFSRILGLEKDIKKIECYDISNIQGKQATGSMVVFIDGKPDKSQYKKFKIKLGDTPNDIAMLKEILERRFSHKEWTYPDAILIDGGKAQLNAGINQKSEYRNPKQVQNIKILSLAKENKELFIEGREKPVLLKSLPKEIYNLVLQLDSEAHRFAINYHKKLRKKNLLQ</sequence>
<protein>
    <recommendedName>
        <fullName evidence="6">Excinuclease ABC subunit C</fullName>
    </recommendedName>
</protein>
<dbReference type="EMBL" id="MHPP01000015">
    <property type="protein sequence ID" value="OGZ84514.1"/>
    <property type="molecule type" value="Genomic_DNA"/>
</dbReference>
<dbReference type="Pfam" id="PF01541">
    <property type="entry name" value="GIY-YIG"/>
    <property type="match status" value="1"/>
</dbReference>
<feature type="domain" description="UvrC family homology region profile" evidence="3">
    <location>
        <begin position="263"/>
        <end position="360"/>
    </location>
</feature>
<dbReference type="InterPro" id="IPR047296">
    <property type="entry name" value="GIY-YIG_UvrC_Cho"/>
</dbReference>
<dbReference type="SMART" id="SM00465">
    <property type="entry name" value="GIYc"/>
    <property type="match status" value="1"/>
</dbReference>
<comment type="caution">
    <text evidence="4">The sequence shown here is derived from an EMBL/GenBank/DDBJ whole genome shotgun (WGS) entry which is preliminary data.</text>
</comment>
<evidence type="ECO:0000259" key="1">
    <source>
        <dbReference type="PROSITE" id="PS50151"/>
    </source>
</evidence>
<dbReference type="PROSITE" id="PS50151">
    <property type="entry name" value="UVR"/>
    <property type="match status" value="1"/>
</dbReference>
<proteinExistence type="predicted"/>
<dbReference type="SUPFAM" id="SSF46600">
    <property type="entry name" value="C-terminal UvrC-binding domain of UvrB"/>
    <property type="match status" value="1"/>
</dbReference>
<dbReference type="Pfam" id="PF02151">
    <property type="entry name" value="UVR"/>
    <property type="match status" value="1"/>
</dbReference>
<dbReference type="PANTHER" id="PTHR30562:SF1">
    <property type="entry name" value="UVRABC SYSTEM PROTEIN C"/>
    <property type="match status" value="1"/>
</dbReference>
<dbReference type="CDD" id="cd10434">
    <property type="entry name" value="GIY-YIG_UvrC_Cho"/>
    <property type="match status" value="1"/>
</dbReference>
<evidence type="ECO:0008006" key="6">
    <source>
        <dbReference type="Google" id="ProtNLM"/>
    </source>
</evidence>
<dbReference type="GO" id="GO:0009380">
    <property type="term" value="C:excinuclease repair complex"/>
    <property type="evidence" value="ECO:0007669"/>
    <property type="project" value="TreeGrafter"/>
</dbReference>
<name>A0A1G2JBQ5_9BACT</name>
<dbReference type="InterPro" id="IPR001943">
    <property type="entry name" value="UVR_dom"/>
</dbReference>
<evidence type="ECO:0000259" key="3">
    <source>
        <dbReference type="PROSITE" id="PS50165"/>
    </source>
</evidence>
<evidence type="ECO:0000313" key="4">
    <source>
        <dbReference type="EMBL" id="OGZ84514.1"/>
    </source>
</evidence>
<dbReference type="InterPro" id="IPR000305">
    <property type="entry name" value="GIY-YIG_endonuc"/>
</dbReference>
<dbReference type="InterPro" id="IPR038476">
    <property type="entry name" value="UvrC_RNase_H_dom_sf"/>
</dbReference>
<dbReference type="GO" id="GO:0009381">
    <property type="term" value="F:excinuclease ABC activity"/>
    <property type="evidence" value="ECO:0007669"/>
    <property type="project" value="InterPro"/>
</dbReference>
<dbReference type="AlphaFoldDB" id="A0A1G2JBQ5"/>
<accession>A0A1G2JBQ5</accession>
<reference evidence="4 5" key="1">
    <citation type="journal article" date="2016" name="Nat. Commun.">
        <title>Thousands of microbial genomes shed light on interconnected biogeochemical processes in an aquifer system.</title>
        <authorList>
            <person name="Anantharaman K."/>
            <person name="Brown C.T."/>
            <person name="Hug L.A."/>
            <person name="Sharon I."/>
            <person name="Castelle C.J."/>
            <person name="Probst A.J."/>
            <person name="Thomas B.C."/>
            <person name="Singh A."/>
            <person name="Wilkins M.J."/>
            <person name="Karaoz U."/>
            <person name="Brodie E.L."/>
            <person name="Williams K.H."/>
            <person name="Hubbard S.S."/>
            <person name="Banfield J.F."/>
        </authorList>
    </citation>
    <scope>NUCLEOTIDE SEQUENCE [LARGE SCALE GENOMIC DNA]</scope>
</reference>
<dbReference type="InterPro" id="IPR050066">
    <property type="entry name" value="UvrABC_protein_C"/>
</dbReference>
<dbReference type="Gene3D" id="3.30.420.340">
    <property type="entry name" value="UvrC, RNAse H endonuclease domain"/>
    <property type="match status" value="1"/>
</dbReference>
<feature type="domain" description="UVR" evidence="1">
    <location>
        <begin position="212"/>
        <end position="247"/>
    </location>
</feature>
<dbReference type="InterPro" id="IPR036876">
    <property type="entry name" value="UVR_dom_sf"/>
</dbReference>
<organism evidence="4 5">
    <name type="scientific">Candidatus Staskawiczbacteria bacterium RIFOXYC1_FULL_38_18</name>
    <dbReference type="NCBI Taxonomy" id="1802229"/>
    <lineage>
        <taxon>Bacteria</taxon>
        <taxon>Candidatus Staskawicziibacteriota</taxon>
    </lineage>
</organism>
<dbReference type="InterPro" id="IPR001162">
    <property type="entry name" value="UvrC_RNase_H_dom"/>
</dbReference>
<dbReference type="PROSITE" id="PS50165">
    <property type="entry name" value="UVRC"/>
    <property type="match status" value="1"/>
</dbReference>
<feature type="domain" description="GIY-YIG" evidence="2">
    <location>
        <begin position="17"/>
        <end position="102"/>
    </location>
</feature>